<dbReference type="PANTHER" id="PTHR39084:SF1">
    <property type="entry name" value="DUF4010 DOMAIN-CONTAINING PROTEIN"/>
    <property type="match status" value="1"/>
</dbReference>
<proteinExistence type="predicted"/>
<name>A0AAJ0X9X6_9GAMM</name>
<reference evidence="4" key="1">
    <citation type="submission" date="2017-08" db="EMBL/GenBank/DDBJ databases">
        <authorList>
            <person name="Imhoff J.F."/>
            <person name="Rahn T."/>
            <person name="Kuenzel S."/>
            <person name="Neulinger S.C."/>
        </authorList>
    </citation>
    <scope>NUCLEOTIDE SEQUENCE</scope>
    <source>
        <strain evidence="4">DSM 11080</strain>
    </source>
</reference>
<feature type="transmembrane region" description="Helical" evidence="1">
    <location>
        <begin position="72"/>
        <end position="93"/>
    </location>
</feature>
<feature type="transmembrane region" description="Helical" evidence="1">
    <location>
        <begin position="377"/>
        <end position="400"/>
    </location>
</feature>
<gene>
    <name evidence="4" type="ORF">CKO40_11915</name>
</gene>
<keyword evidence="1" id="KW-1133">Transmembrane helix</keyword>
<dbReference type="AlphaFoldDB" id="A0AAJ0X9X6"/>
<dbReference type="Pfam" id="PF13194">
    <property type="entry name" value="DUF4010"/>
    <property type="match status" value="1"/>
</dbReference>
<feature type="domain" description="MgtC/SapB/SrpB/YhiD N-terminal" evidence="2">
    <location>
        <begin position="16"/>
        <end position="144"/>
    </location>
</feature>
<sequence length="453" mass="47289">MAGLIAGDEQRILLDLAVALAIGLLFGLERGWHGHGAQQPGETKKPAGVRTFGLIGLLGGAGGVIAQTLSPLVLGLMFVALAAIALGSFLFHVRETGETGSTTLVAELLAFALAALSALGHQAEAASAAVVSTLLLGFKPQLHRWLARIDQAELQATLKLLLITVVLLPVLPDRGYGPAEALNPYELWWLVVLIAAISYVGYFAVRMLGANAGIALTGLLAGLASSTALTLQLARIGRAQRGRANLLTAGILIANTTLFPRVLIIVALLEPELALALTPPLTGMTLLTLLPTALFWVRRGAPLDANALQVSNPLALGQALRFGLLLAVVMLIARVSADLFGSVGLLGVAAISGIADLNAITLSIARMDLTRLGEHTAVSAILLALATNALFKTSLCGLIAGPRLAWRVGLPLLTALSAGFVMGLSDIDWQHWSALWLDWLEVPTAVPAVDDDQ</sequence>
<dbReference type="Pfam" id="PF02308">
    <property type="entry name" value="MgtC"/>
    <property type="match status" value="1"/>
</dbReference>
<evidence type="ECO:0000313" key="4">
    <source>
        <dbReference type="EMBL" id="MBK1705229.1"/>
    </source>
</evidence>
<organism evidence="4 5">
    <name type="scientific">Halochromatium glycolicum</name>
    <dbReference type="NCBI Taxonomy" id="85075"/>
    <lineage>
        <taxon>Bacteria</taxon>
        <taxon>Pseudomonadati</taxon>
        <taxon>Pseudomonadota</taxon>
        <taxon>Gammaproteobacteria</taxon>
        <taxon>Chromatiales</taxon>
        <taxon>Chromatiaceae</taxon>
        <taxon>Halochromatium</taxon>
    </lineage>
</organism>
<feature type="transmembrane region" description="Helical" evidence="1">
    <location>
        <begin position="187"/>
        <end position="205"/>
    </location>
</feature>
<feature type="transmembrane region" description="Helical" evidence="1">
    <location>
        <begin position="12"/>
        <end position="28"/>
    </location>
</feature>
<dbReference type="InterPro" id="IPR049177">
    <property type="entry name" value="MgtC_SapB_SrpB_YhiD_N"/>
</dbReference>
<keyword evidence="1" id="KW-0812">Transmembrane</keyword>
<dbReference type="InterPro" id="IPR025105">
    <property type="entry name" value="DUF4010"/>
</dbReference>
<keyword evidence="1" id="KW-0472">Membrane</keyword>
<evidence type="ECO:0008006" key="6">
    <source>
        <dbReference type="Google" id="ProtNLM"/>
    </source>
</evidence>
<evidence type="ECO:0000259" key="2">
    <source>
        <dbReference type="Pfam" id="PF02308"/>
    </source>
</evidence>
<feature type="transmembrane region" description="Helical" evidence="1">
    <location>
        <begin position="281"/>
        <end position="298"/>
    </location>
</feature>
<feature type="transmembrane region" description="Helical" evidence="1">
    <location>
        <begin position="211"/>
        <end position="234"/>
    </location>
</feature>
<evidence type="ECO:0000259" key="3">
    <source>
        <dbReference type="Pfam" id="PF13194"/>
    </source>
</evidence>
<dbReference type="RefSeq" id="WP_200346444.1">
    <property type="nucleotide sequence ID" value="NZ_NRSJ01000020.1"/>
</dbReference>
<reference evidence="4" key="2">
    <citation type="journal article" date="2020" name="Microorganisms">
        <title>Osmotic Adaptation and Compatible Solute Biosynthesis of Phototrophic Bacteria as Revealed from Genome Analyses.</title>
        <authorList>
            <person name="Imhoff J.F."/>
            <person name="Rahn T."/>
            <person name="Kunzel S."/>
            <person name="Keller A."/>
            <person name="Neulinger S.C."/>
        </authorList>
    </citation>
    <scope>NUCLEOTIDE SEQUENCE</scope>
    <source>
        <strain evidence="4">DSM 11080</strain>
    </source>
</reference>
<protein>
    <recommendedName>
        <fullName evidence="6">DUF4010 domain-containing protein</fullName>
    </recommendedName>
</protein>
<feature type="transmembrane region" description="Helical" evidence="1">
    <location>
        <begin position="49"/>
        <end position="66"/>
    </location>
</feature>
<feature type="transmembrane region" description="Helical" evidence="1">
    <location>
        <begin position="343"/>
        <end position="365"/>
    </location>
</feature>
<evidence type="ECO:0000313" key="5">
    <source>
        <dbReference type="Proteomes" id="UP001296776"/>
    </source>
</evidence>
<feature type="transmembrane region" description="Helical" evidence="1">
    <location>
        <begin position="319"/>
        <end position="337"/>
    </location>
</feature>
<feature type="transmembrane region" description="Helical" evidence="1">
    <location>
        <begin position="105"/>
        <end position="136"/>
    </location>
</feature>
<feature type="transmembrane region" description="Helical" evidence="1">
    <location>
        <begin position="246"/>
        <end position="269"/>
    </location>
</feature>
<feature type="transmembrane region" description="Helical" evidence="1">
    <location>
        <begin position="406"/>
        <end position="424"/>
    </location>
</feature>
<dbReference type="Proteomes" id="UP001296776">
    <property type="component" value="Unassembled WGS sequence"/>
</dbReference>
<dbReference type="EMBL" id="NRSJ01000020">
    <property type="protein sequence ID" value="MBK1705229.1"/>
    <property type="molecule type" value="Genomic_DNA"/>
</dbReference>
<dbReference type="PANTHER" id="PTHR39084">
    <property type="entry name" value="MEMBRANE PROTEIN-RELATED"/>
    <property type="match status" value="1"/>
</dbReference>
<comment type="caution">
    <text evidence="4">The sequence shown here is derived from an EMBL/GenBank/DDBJ whole genome shotgun (WGS) entry which is preliminary data.</text>
</comment>
<accession>A0AAJ0X9X6</accession>
<keyword evidence="5" id="KW-1185">Reference proteome</keyword>
<feature type="domain" description="DUF4010" evidence="3">
    <location>
        <begin position="192"/>
        <end position="397"/>
    </location>
</feature>
<feature type="transmembrane region" description="Helical" evidence="1">
    <location>
        <begin position="156"/>
        <end position="175"/>
    </location>
</feature>
<evidence type="ECO:0000256" key="1">
    <source>
        <dbReference type="SAM" id="Phobius"/>
    </source>
</evidence>